<protein>
    <submittedName>
        <fullName evidence="1">Uncharacterized protein</fullName>
    </submittedName>
</protein>
<dbReference type="Proteomes" id="UP001500363">
    <property type="component" value="Unassembled WGS sequence"/>
</dbReference>
<organism evidence="1 2">
    <name type="scientific">Kribbella lupini</name>
    <dbReference type="NCBI Taxonomy" id="291602"/>
    <lineage>
        <taxon>Bacteria</taxon>
        <taxon>Bacillati</taxon>
        <taxon>Actinomycetota</taxon>
        <taxon>Actinomycetes</taxon>
        <taxon>Propionibacteriales</taxon>
        <taxon>Kribbellaceae</taxon>
        <taxon>Kribbella</taxon>
    </lineage>
</organism>
<evidence type="ECO:0000313" key="1">
    <source>
        <dbReference type="EMBL" id="GAA1532536.1"/>
    </source>
</evidence>
<keyword evidence="2" id="KW-1185">Reference proteome</keyword>
<proteinExistence type="predicted"/>
<accession>A0ABP4LVI7</accession>
<dbReference type="EMBL" id="BAAANC010000002">
    <property type="protein sequence ID" value="GAA1532536.1"/>
    <property type="molecule type" value="Genomic_DNA"/>
</dbReference>
<evidence type="ECO:0000313" key="2">
    <source>
        <dbReference type="Proteomes" id="UP001500363"/>
    </source>
</evidence>
<sequence>MTRRSSGLVGDPPEFRGSLVIRRSFGRARDHSVACEAAIKKVDLWVRSTPVLLKYKGFADLSRHGADWHS</sequence>
<reference evidence="2" key="1">
    <citation type="journal article" date="2019" name="Int. J. Syst. Evol. Microbiol.">
        <title>The Global Catalogue of Microorganisms (GCM) 10K type strain sequencing project: providing services to taxonomists for standard genome sequencing and annotation.</title>
        <authorList>
            <consortium name="The Broad Institute Genomics Platform"/>
            <consortium name="The Broad Institute Genome Sequencing Center for Infectious Disease"/>
            <person name="Wu L."/>
            <person name="Ma J."/>
        </authorList>
    </citation>
    <scope>NUCLEOTIDE SEQUENCE [LARGE SCALE GENOMIC DNA]</scope>
    <source>
        <strain evidence="2">JCM 14303</strain>
    </source>
</reference>
<comment type="caution">
    <text evidence="1">The sequence shown here is derived from an EMBL/GenBank/DDBJ whole genome shotgun (WGS) entry which is preliminary data.</text>
</comment>
<name>A0ABP4LVI7_9ACTN</name>
<gene>
    <name evidence="1" type="ORF">GCM10009741_38600</name>
</gene>